<accession>A0A540KGB6</accession>
<keyword evidence="2" id="KW-1185">Reference proteome</keyword>
<dbReference type="AlphaFoldDB" id="A0A540KGB6"/>
<proteinExistence type="predicted"/>
<organism evidence="1 2">
    <name type="scientific">Malus baccata</name>
    <name type="common">Siberian crab apple</name>
    <name type="synonym">Pyrus baccata</name>
    <dbReference type="NCBI Taxonomy" id="106549"/>
    <lineage>
        <taxon>Eukaryota</taxon>
        <taxon>Viridiplantae</taxon>
        <taxon>Streptophyta</taxon>
        <taxon>Embryophyta</taxon>
        <taxon>Tracheophyta</taxon>
        <taxon>Spermatophyta</taxon>
        <taxon>Magnoliopsida</taxon>
        <taxon>eudicotyledons</taxon>
        <taxon>Gunneridae</taxon>
        <taxon>Pentapetalae</taxon>
        <taxon>rosids</taxon>
        <taxon>fabids</taxon>
        <taxon>Rosales</taxon>
        <taxon>Rosaceae</taxon>
        <taxon>Amygdaloideae</taxon>
        <taxon>Maleae</taxon>
        <taxon>Malus</taxon>
    </lineage>
</organism>
<name>A0A540KGB6_MALBA</name>
<reference evidence="1 2" key="1">
    <citation type="journal article" date="2019" name="G3 (Bethesda)">
        <title>Sequencing of a Wild Apple (Malus baccata) Genome Unravels the Differences Between Cultivated and Wild Apple Species Regarding Disease Resistance and Cold Tolerance.</title>
        <authorList>
            <person name="Chen X."/>
        </authorList>
    </citation>
    <scope>NUCLEOTIDE SEQUENCE [LARGE SCALE GENOMIC DNA]</scope>
    <source>
        <strain evidence="2">cv. Shandingzi</strain>
        <tissue evidence="1">Leaves</tissue>
    </source>
</reference>
<gene>
    <name evidence="1" type="ORF">C1H46_041208</name>
</gene>
<sequence>MQGQMGTIGSLPEMLDFDHGSASNDAALDQQICWNSTRNLAERIPDWAGILVSADGRSLSTVAADGDFLVLTREWIESTRAWSWLRIKSPSSSNPP</sequence>
<dbReference type="Proteomes" id="UP000315295">
    <property type="component" value="Unassembled WGS sequence"/>
</dbReference>
<dbReference type="EMBL" id="VIEB01001311">
    <property type="protein sequence ID" value="TQD73267.1"/>
    <property type="molecule type" value="Genomic_DNA"/>
</dbReference>
<comment type="caution">
    <text evidence="1">The sequence shown here is derived from an EMBL/GenBank/DDBJ whole genome shotgun (WGS) entry which is preliminary data.</text>
</comment>
<evidence type="ECO:0000313" key="2">
    <source>
        <dbReference type="Proteomes" id="UP000315295"/>
    </source>
</evidence>
<protein>
    <submittedName>
        <fullName evidence="1">Uncharacterized protein</fullName>
    </submittedName>
</protein>
<evidence type="ECO:0000313" key="1">
    <source>
        <dbReference type="EMBL" id="TQD73267.1"/>
    </source>
</evidence>